<protein>
    <recommendedName>
        <fullName evidence="2">VOC domain-containing protein</fullName>
    </recommendedName>
</protein>
<evidence type="ECO:0000313" key="4">
    <source>
        <dbReference type="Proteomes" id="UP000319771"/>
    </source>
</evidence>
<sequence length="386" mass="41956">MDRLSEVIIFTGDLAGMKRYYESLGLAILQDSPQWVAFDTAGATLGLRPVTDPAEAGIELRFATAELDARVAGLGARGVTLAPPGIARYPWGRFASLQDPEGRRLTFWEPAQPSPHGSGLPLSVVLNCRDLGALKSYYRDTLGFTTGVDTPWWVQLEVGAATLGLHPHVERTAVERHHAGGVTVGLGVPDLLAWYEEANGRGVAFRTPPTDRGFGVFADSMDPDGHEVSIRELPEAESLEEQLAEPFEDDATPRQAAFRKPVKKRATAASRLTLKPVHKGKRTPGARRHPAKAARVVSPRGTGPAGARQKPKVGRDPKRARTKPAIGRLRKAERRALTSQKQAVASASKSKPVKRAATRARKATPAKRTSRARPAKRAERRTRAKR</sequence>
<feature type="compositionally biased region" description="Basic residues" evidence="1">
    <location>
        <begin position="351"/>
        <end position="386"/>
    </location>
</feature>
<dbReference type="AlphaFoldDB" id="A0A538U8I0"/>
<feature type="compositionally biased region" description="Basic residues" evidence="1">
    <location>
        <begin position="276"/>
        <end position="292"/>
    </location>
</feature>
<proteinExistence type="predicted"/>
<dbReference type="Gene3D" id="3.10.180.10">
    <property type="entry name" value="2,3-Dihydroxybiphenyl 1,2-Dioxygenase, domain 1"/>
    <property type="match status" value="2"/>
</dbReference>
<feature type="domain" description="VOC" evidence="2">
    <location>
        <begin position="120"/>
        <end position="233"/>
    </location>
</feature>
<evidence type="ECO:0000313" key="3">
    <source>
        <dbReference type="EMBL" id="TMQ72195.1"/>
    </source>
</evidence>
<dbReference type="CDD" id="cd06587">
    <property type="entry name" value="VOC"/>
    <property type="match status" value="1"/>
</dbReference>
<feature type="compositionally biased region" description="Basic residues" evidence="1">
    <location>
        <begin position="320"/>
        <end position="333"/>
    </location>
</feature>
<dbReference type="Proteomes" id="UP000319771">
    <property type="component" value="Unassembled WGS sequence"/>
</dbReference>
<evidence type="ECO:0000256" key="1">
    <source>
        <dbReference type="SAM" id="MobiDB-lite"/>
    </source>
</evidence>
<evidence type="ECO:0000259" key="2">
    <source>
        <dbReference type="PROSITE" id="PS51819"/>
    </source>
</evidence>
<dbReference type="InterPro" id="IPR029068">
    <property type="entry name" value="Glyas_Bleomycin-R_OHBP_Dase"/>
</dbReference>
<organism evidence="3 4">
    <name type="scientific">Eiseniibacteriota bacterium</name>
    <dbReference type="NCBI Taxonomy" id="2212470"/>
    <lineage>
        <taxon>Bacteria</taxon>
        <taxon>Candidatus Eiseniibacteriota</taxon>
    </lineage>
</organism>
<dbReference type="PROSITE" id="PS51819">
    <property type="entry name" value="VOC"/>
    <property type="match status" value="1"/>
</dbReference>
<accession>A0A538U8I0</accession>
<comment type="caution">
    <text evidence="3">The sequence shown here is derived from an EMBL/GenBank/DDBJ whole genome shotgun (WGS) entry which is preliminary data.</text>
</comment>
<reference evidence="3 4" key="1">
    <citation type="journal article" date="2019" name="Nat. Microbiol.">
        <title>Mediterranean grassland soil C-N compound turnover is dependent on rainfall and depth, and is mediated by genomically divergent microorganisms.</title>
        <authorList>
            <person name="Diamond S."/>
            <person name="Andeer P.F."/>
            <person name="Li Z."/>
            <person name="Crits-Christoph A."/>
            <person name="Burstein D."/>
            <person name="Anantharaman K."/>
            <person name="Lane K.R."/>
            <person name="Thomas B.C."/>
            <person name="Pan C."/>
            <person name="Northen T.R."/>
            <person name="Banfield J.F."/>
        </authorList>
    </citation>
    <scope>NUCLEOTIDE SEQUENCE [LARGE SCALE GENOMIC DNA]</scope>
    <source>
        <strain evidence="3">WS_11</strain>
    </source>
</reference>
<dbReference type="InterPro" id="IPR004360">
    <property type="entry name" value="Glyas_Fos-R_dOase_dom"/>
</dbReference>
<dbReference type="InterPro" id="IPR037523">
    <property type="entry name" value="VOC_core"/>
</dbReference>
<dbReference type="EMBL" id="VBPB01000116">
    <property type="protein sequence ID" value="TMQ72195.1"/>
    <property type="molecule type" value="Genomic_DNA"/>
</dbReference>
<dbReference type="InterPro" id="IPR052164">
    <property type="entry name" value="Anthracycline_SecMetBiosynth"/>
</dbReference>
<dbReference type="PANTHER" id="PTHR33993">
    <property type="entry name" value="GLYOXALASE-RELATED"/>
    <property type="match status" value="1"/>
</dbReference>
<dbReference type="Pfam" id="PF00903">
    <property type="entry name" value="Glyoxalase"/>
    <property type="match status" value="2"/>
</dbReference>
<feature type="region of interest" description="Disordered" evidence="1">
    <location>
        <begin position="244"/>
        <end position="386"/>
    </location>
</feature>
<dbReference type="SUPFAM" id="SSF54593">
    <property type="entry name" value="Glyoxalase/Bleomycin resistance protein/Dihydroxybiphenyl dioxygenase"/>
    <property type="match status" value="2"/>
</dbReference>
<gene>
    <name evidence="3" type="ORF">E6K81_08060</name>
</gene>
<feature type="compositionally biased region" description="Low complexity" evidence="1">
    <location>
        <begin position="339"/>
        <end position="350"/>
    </location>
</feature>
<name>A0A538U8I0_UNCEI</name>